<keyword evidence="3" id="KW-1185">Reference proteome</keyword>
<evidence type="ECO:0000313" key="2">
    <source>
        <dbReference type="EMBL" id="PYD79671.1"/>
    </source>
</evidence>
<sequence length="106" mass="12262">MKVGPLIPIIFSLLAELIQLYTYVVLVSCLFSFLLAFGILDQRNQIVWNISNFLYRMTEPLLRPIRSVLPDLGNMDFSPLVLLLLIQYVVMPILFRVEHMLLVPPM</sequence>
<proteinExistence type="predicted"/>
<accession>A0A318QQM6</accession>
<keyword evidence="1" id="KW-1133">Transmembrane helix</keyword>
<keyword evidence="1" id="KW-0472">Membrane</keyword>
<gene>
    <name evidence="2" type="ORF">CFR77_06215</name>
</gene>
<feature type="transmembrane region" description="Helical" evidence="1">
    <location>
        <begin position="20"/>
        <end position="40"/>
    </location>
</feature>
<dbReference type="Proteomes" id="UP000247814">
    <property type="component" value="Unassembled WGS sequence"/>
</dbReference>
<protein>
    <submittedName>
        <fullName evidence="2">YggT family protein</fullName>
    </submittedName>
</protein>
<dbReference type="Pfam" id="PF02325">
    <property type="entry name" value="CCB3_YggT"/>
    <property type="match status" value="1"/>
</dbReference>
<organism evidence="2 3">
    <name type="scientific">Komagataeibacter sucrofermentans</name>
    <dbReference type="NCBI Taxonomy" id="1053551"/>
    <lineage>
        <taxon>Bacteria</taxon>
        <taxon>Pseudomonadati</taxon>
        <taxon>Pseudomonadota</taxon>
        <taxon>Alphaproteobacteria</taxon>
        <taxon>Acetobacterales</taxon>
        <taxon>Acetobacteraceae</taxon>
        <taxon>Komagataeibacter</taxon>
    </lineage>
</organism>
<dbReference type="AlphaFoldDB" id="A0A318QQM6"/>
<dbReference type="OrthoDB" id="9814445at2"/>
<dbReference type="GO" id="GO:0016020">
    <property type="term" value="C:membrane"/>
    <property type="evidence" value="ECO:0007669"/>
    <property type="project" value="InterPro"/>
</dbReference>
<feature type="transmembrane region" description="Helical" evidence="1">
    <location>
        <begin position="77"/>
        <end position="97"/>
    </location>
</feature>
<dbReference type="PROSITE" id="PS51257">
    <property type="entry name" value="PROKAR_LIPOPROTEIN"/>
    <property type="match status" value="1"/>
</dbReference>
<dbReference type="EMBL" id="NKUA01000006">
    <property type="protein sequence ID" value="PYD79671.1"/>
    <property type="molecule type" value="Genomic_DNA"/>
</dbReference>
<dbReference type="InterPro" id="IPR003425">
    <property type="entry name" value="CCB3/YggT"/>
</dbReference>
<dbReference type="RefSeq" id="WP_110568602.1">
    <property type="nucleotide sequence ID" value="NZ_CP137147.1"/>
</dbReference>
<keyword evidence="1" id="KW-0812">Transmembrane</keyword>
<evidence type="ECO:0000313" key="3">
    <source>
        <dbReference type="Proteomes" id="UP000247814"/>
    </source>
</evidence>
<evidence type="ECO:0000256" key="1">
    <source>
        <dbReference type="SAM" id="Phobius"/>
    </source>
</evidence>
<reference evidence="2 3" key="1">
    <citation type="submission" date="2017-07" db="EMBL/GenBank/DDBJ databases">
        <title>A draft genome sequence of Komagataeibacter sucrofermentans LMG 18788.</title>
        <authorList>
            <person name="Skraban J."/>
            <person name="Cleenwerck I."/>
            <person name="Vandamme P."/>
            <person name="Trcek J."/>
        </authorList>
    </citation>
    <scope>NUCLEOTIDE SEQUENCE [LARGE SCALE GENOMIC DNA]</scope>
    <source>
        <strain evidence="2 3">LMG 18788</strain>
    </source>
</reference>
<comment type="caution">
    <text evidence="2">The sequence shown here is derived from an EMBL/GenBank/DDBJ whole genome shotgun (WGS) entry which is preliminary data.</text>
</comment>
<name>A0A318QQM6_9PROT</name>